<dbReference type="AlphaFoldDB" id="A0A2M4C9W0"/>
<evidence type="ECO:0000313" key="1">
    <source>
        <dbReference type="EMBL" id="MBW61748.1"/>
    </source>
</evidence>
<name>A0A2M4C9W0_9DIPT</name>
<reference evidence="1" key="1">
    <citation type="submission" date="2018-01" db="EMBL/GenBank/DDBJ databases">
        <title>An insight into the sialome of Amazonian anophelines.</title>
        <authorList>
            <person name="Ribeiro J.M."/>
            <person name="Scarpassa V."/>
            <person name="Calvo E."/>
        </authorList>
    </citation>
    <scope>NUCLEOTIDE SEQUENCE</scope>
    <source>
        <tissue evidence="1">Salivary glands</tissue>
    </source>
</reference>
<dbReference type="EMBL" id="GGFJ01012607">
    <property type="protein sequence ID" value="MBW61748.1"/>
    <property type="molecule type" value="Transcribed_RNA"/>
</dbReference>
<organism evidence="1">
    <name type="scientific">Anopheles marajoara</name>
    <dbReference type="NCBI Taxonomy" id="58244"/>
    <lineage>
        <taxon>Eukaryota</taxon>
        <taxon>Metazoa</taxon>
        <taxon>Ecdysozoa</taxon>
        <taxon>Arthropoda</taxon>
        <taxon>Hexapoda</taxon>
        <taxon>Insecta</taxon>
        <taxon>Pterygota</taxon>
        <taxon>Neoptera</taxon>
        <taxon>Endopterygota</taxon>
        <taxon>Diptera</taxon>
        <taxon>Nematocera</taxon>
        <taxon>Culicoidea</taxon>
        <taxon>Culicidae</taxon>
        <taxon>Anophelinae</taxon>
        <taxon>Anopheles</taxon>
    </lineage>
</organism>
<accession>A0A2M4C9W0</accession>
<protein>
    <submittedName>
        <fullName evidence="1">Putative secreted protein</fullName>
    </submittedName>
</protein>
<sequence length="99" mass="11318">MLNFISSILLRTLFATIIVRFFHKTYTLNRLFVIDFHLLICALASENGKNRLRKFVSIAFFLTLAKIHSLGTSGRWANMGIFGAFLGFFTSFRHPGKTD</sequence>
<proteinExistence type="predicted"/>